<organism evidence="1 2">
    <name type="scientific">Streptomyces qinglanensis</name>
    <dbReference type="NCBI Taxonomy" id="943816"/>
    <lineage>
        <taxon>Bacteria</taxon>
        <taxon>Bacillati</taxon>
        <taxon>Actinomycetota</taxon>
        <taxon>Actinomycetes</taxon>
        <taxon>Kitasatosporales</taxon>
        <taxon>Streptomycetaceae</taxon>
        <taxon>Streptomyces</taxon>
    </lineage>
</organism>
<keyword evidence="2" id="KW-1185">Reference proteome</keyword>
<evidence type="ECO:0000313" key="1">
    <source>
        <dbReference type="EMBL" id="SER62148.1"/>
    </source>
</evidence>
<sequence>MRCSEIPKVECVRLGANLPYKCQHRDGNLLITERLAVSEDGRVRIL</sequence>
<evidence type="ECO:0000313" key="2">
    <source>
        <dbReference type="Proteomes" id="UP000182841"/>
    </source>
</evidence>
<dbReference type="AlphaFoldDB" id="A0A1H9QNX8"/>
<gene>
    <name evidence="1" type="ORF">SAMN05421870_10321</name>
</gene>
<dbReference type="EMBL" id="FOGO01000003">
    <property type="protein sequence ID" value="SER62148.1"/>
    <property type="molecule type" value="Genomic_DNA"/>
</dbReference>
<protein>
    <submittedName>
        <fullName evidence="1">Uncharacterized protein</fullName>
    </submittedName>
</protein>
<dbReference type="Proteomes" id="UP000182841">
    <property type="component" value="Unassembled WGS sequence"/>
</dbReference>
<dbReference type="RefSeq" id="WP_162637643.1">
    <property type="nucleotide sequence ID" value="NZ_FOGO01000003.1"/>
</dbReference>
<name>A0A1H9QNX8_9ACTN</name>
<accession>A0A1H9QNX8</accession>
<proteinExistence type="predicted"/>
<reference evidence="2" key="1">
    <citation type="submission" date="2016-10" db="EMBL/GenBank/DDBJ databases">
        <authorList>
            <person name="Varghese N."/>
            <person name="Submissions S."/>
        </authorList>
    </citation>
    <scope>NUCLEOTIDE SEQUENCE [LARGE SCALE GENOMIC DNA]</scope>
    <source>
        <strain evidence="2">CGMCC 4.6825</strain>
    </source>
</reference>